<protein>
    <submittedName>
        <fullName evidence="1">DNA recombinase</fullName>
    </submittedName>
</protein>
<dbReference type="InterPro" id="IPR036162">
    <property type="entry name" value="Resolvase-like_N_sf"/>
</dbReference>
<dbReference type="AlphaFoldDB" id="A0A9X7CPR4"/>
<name>A0A9X7CPR4_BACCE</name>
<dbReference type="GO" id="GO:0003677">
    <property type="term" value="F:DNA binding"/>
    <property type="evidence" value="ECO:0007669"/>
    <property type="project" value="InterPro"/>
</dbReference>
<comment type="caution">
    <text evidence="1">The sequence shown here is derived from an EMBL/GenBank/DDBJ whole genome shotgun (WGS) entry which is preliminary data.</text>
</comment>
<evidence type="ECO:0000313" key="2">
    <source>
        <dbReference type="Proteomes" id="UP000224203"/>
    </source>
</evidence>
<dbReference type="EMBL" id="NULI01000048">
    <property type="protein sequence ID" value="PGS80309.1"/>
    <property type="molecule type" value="Genomic_DNA"/>
</dbReference>
<dbReference type="RefSeq" id="WP_098782558.1">
    <property type="nucleotide sequence ID" value="NZ_NULI01000048.1"/>
</dbReference>
<reference evidence="1 2" key="1">
    <citation type="submission" date="2017-09" db="EMBL/GenBank/DDBJ databases">
        <title>Large-scale bioinformatics analysis of Bacillus genomes uncovers conserved roles of natural products in bacterial physiology.</title>
        <authorList>
            <consortium name="Agbiome Team Llc"/>
            <person name="Bleich R.M."/>
            <person name="Grubbs K.J."/>
            <person name="Santa Maria K.C."/>
            <person name="Allen S.E."/>
            <person name="Farag S."/>
            <person name="Shank E.A."/>
            <person name="Bowers A."/>
        </authorList>
    </citation>
    <scope>NUCLEOTIDE SEQUENCE [LARGE SCALE GENOMIC DNA]</scope>
    <source>
        <strain evidence="1 2">AFS041711</strain>
    </source>
</reference>
<sequence length="185" mass="22122">MNIKNYGYLRIKSSLSDIQIQKIKQHLKHLQDERDLFIDIDDVSHYSTEQYTLLKRILRKKDNLYISSLSDLGENKKYILQEWIDLTQNLEVSIFILDLLRLQKNETQPVFYEITIHILNWLAAEEQEIDPPLPSPNQTNINFPVAFIDAYNYWKKGEITPLIAMRRCNLSRTRFYQLVKKYENL</sequence>
<dbReference type="GO" id="GO:0000150">
    <property type="term" value="F:DNA strand exchange activity"/>
    <property type="evidence" value="ECO:0007669"/>
    <property type="project" value="InterPro"/>
</dbReference>
<dbReference type="Proteomes" id="UP000224203">
    <property type="component" value="Unassembled WGS sequence"/>
</dbReference>
<organism evidence="1 2">
    <name type="scientific">Bacillus cereus</name>
    <dbReference type="NCBI Taxonomy" id="1396"/>
    <lineage>
        <taxon>Bacteria</taxon>
        <taxon>Bacillati</taxon>
        <taxon>Bacillota</taxon>
        <taxon>Bacilli</taxon>
        <taxon>Bacillales</taxon>
        <taxon>Bacillaceae</taxon>
        <taxon>Bacillus</taxon>
        <taxon>Bacillus cereus group</taxon>
    </lineage>
</organism>
<accession>A0A9X7CPR4</accession>
<dbReference type="Gene3D" id="3.40.50.1390">
    <property type="entry name" value="Resolvase, N-terminal catalytic domain"/>
    <property type="match status" value="1"/>
</dbReference>
<evidence type="ECO:0000313" key="1">
    <source>
        <dbReference type="EMBL" id="PGS80309.1"/>
    </source>
</evidence>
<gene>
    <name evidence="1" type="ORF">COC69_09735</name>
</gene>
<proteinExistence type="predicted"/>